<dbReference type="InParanoid" id="A0A0D0B6B7"/>
<feature type="region of interest" description="Disordered" evidence="1">
    <location>
        <begin position="46"/>
        <end position="65"/>
    </location>
</feature>
<sequence length="76" mass="8351">MTRQDKACATWKLAGTGTRSILHVLFLLAASTKTLHEMSLVQTRSKDMGHDRLIGGTSPGPKTVRNILPKVIHSNR</sequence>
<evidence type="ECO:0000256" key="1">
    <source>
        <dbReference type="SAM" id="MobiDB-lite"/>
    </source>
</evidence>
<dbReference type="EMBL" id="KN835173">
    <property type="protein sequence ID" value="KIK45399.1"/>
    <property type="molecule type" value="Genomic_DNA"/>
</dbReference>
<reference evidence="3" key="2">
    <citation type="submission" date="2015-01" db="EMBL/GenBank/DDBJ databases">
        <title>Evolutionary Origins and Diversification of the Mycorrhizal Mutualists.</title>
        <authorList>
            <consortium name="DOE Joint Genome Institute"/>
            <consortium name="Mycorrhizal Genomics Consortium"/>
            <person name="Kohler A."/>
            <person name="Kuo A."/>
            <person name="Nagy L.G."/>
            <person name="Floudas D."/>
            <person name="Copeland A."/>
            <person name="Barry K.W."/>
            <person name="Cichocki N."/>
            <person name="Veneault-Fourrey C."/>
            <person name="LaButti K."/>
            <person name="Lindquist E.A."/>
            <person name="Lipzen A."/>
            <person name="Lundell T."/>
            <person name="Morin E."/>
            <person name="Murat C."/>
            <person name="Riley R."/>
            <person name="Ohm R."/>
            <person name="Sun H."/>
            <person name="Tunlid A."/>
            <person name="Henrissat B."/>
            <person name="Grigoriev I.V."/>
            <person name="Hibbett D.S."/>
            <person name="Martin F."/>
        </authorList>
    </citation>
    <scope>NUCLEOTIDE SEQUENCE [LARGE SCALE GENOMIC DNA]</scope>
    <source>
        <strain evidence="3">UH-Slu-Lm8-n1</strain>
    </source>
</reference>
<dbReference type="Proteomes" id="UP000054485">
    <property type="component" value="Unassembled WGS sequence"/>
</dbReference>
<reference evidence="2 3" key="1">
    <citation type="submission" date="2014-04" db="EMBL/GenBank/DDBJ databases">
        <authorList>
            <consortium name="DOE Joint Genome Institute"/>
            <person name="Kuo A."/>
            <person name="Ruytinx J."/>
            <person name="Rineau F."/>
            <person name="Colpaert J."/>
            <person name="Kohler A."/>
            <person name="Nagy L.G."/>
            <person name="Floudas D."/>
            <person name="Copeland A."/>
            <person name="Barry K.W."/>
            <person name="Cichocki N."/>
            <person name="Veneault-Fourrey C."/>
            <person name="LaButti K."/>
            <person name="Lindquist E.A."/>
            <person name="Lipzen A."/>
            <person name="Lundell T."/>
            <person name="Morin E."/>
            <person name="Murat C."/>
            <person name="Sun H."/>
            <person name="Tunlid A."/>
            <person name="Henrissat B."/>
            <person name="Grigoriev I.V."/>
            <person name="Hibbett D.S."/>
            <person name="Martin F."/>
            <person name="Nordberg H.P."/>
            <person name="Cantor M.N."/>
            <person name="Hua S.X."/>
        </authorList>
    </citation>
    <scope>NUCLEOTIDE SEQUENCE [LARGE SCALE GENOMIC DNA]</scope>
    <source>
        <strain evidence="2 3">UH-Slu-Lm8-n1</strain>
    </source>
</reference>
<dbReference type="HOGENOM" id="CLU_2656113_0_0_1"/>
<dbReference type="AlphaFoldDB" id="A0A0D0B6B7"/>
<accession>A0A0D0B6B7</accession>
<name>A0A0D0B6B7_9AGAM</name>
<organism evidence="2 3">
    <name type="scientific">Suillus luteus UH-Slu-Lm8-n1</name>
    <dbReference type="NCBI Taxonomy" id="930992"/>
    <lineage>
        <taxon>Eukaryota</taxon>
        <taxon>Fungi</taxon>
        <taxon>Dikarya</taxon>
        <taxon>Basidiomycota</taxon>
        <taxon>Agaricomycotina</taxon>
        <taxon>Agaricomycetes</taxon>
        <taxon>Agaricomycetidae</taxon>
        <taxon>Boletales</taxon>
        <taxon>Suillineae</taxon>
        <taxon>Suillaceae</taxon>
        <taxon>Suillus</taxon>
    </lineage>
</organism>
<protein>
    <submittedName>
        <fullName evidence="2">Uncharacterized protein</fullName>
    </submittedName>
</protein>
<keyword evidence="3" id="KW-1185">Reference proteome</keyword>
<evidence type="ECO:0000313" key="2">
    <source>
        <dbReference type="EMBL" id="KIK45399.1"/>
    </source>
</evidence>
<gene>
    <name evidence="2" type="ORF">CY34DRAFT_534678</name>
</gene>
<proteinExistence type="predicted"/>
<evidence type="ECO:0000313" key="3">
    <source>
        <dbReference type="Proteomes" id="UP000054485"/>
    </source>
</evidence>